<dbReference type="InterPro" id="IPR006571">
    <property type="entry name" value="TLDc_dom"/>
</dbReference>
<name>A0A015KHF5_RHIIW</name>
<evidence type="ECO:0000259" key="1">
    <source>
        <dbReference type="PROSITE" id="PS51886"/>
    </source>
</evidence>
<gene>
    <name evidence="2" type="ORF">RirG_118870</name>
</gene>
<feature type="domain" description="TLDc" evidence="1">
    <location>
        <begin position="1"/>
        <end position="136"/>
    </location>
</feature>
<evidence type="ECO:0000313" key="3">
    <source>
        <dbReference type="Proteomes" id="UP000022910"/>
    </source>
</evidence>
<dbReference type="PROSITE" id="PS51886">
    <property type="entry name" value="TLDC"/>
    <property type="match status" value="1"/>
</dbReference>
<sequence length="144" mass="16975">MHMVPRGVQLWRSDCTVTFIKVKGNEEILGGYNPLKWETTDRWGITEDSFIFSFKDKNVKNAILSNVIDAYNALDYITSCGPKFGSDLNIYSTYSYRNHGSKAFDITRCRKVHYERNIRDTEYKFSIEDYEVFQITRRNIMLDK</sequence>
<proteinExistence type="predicted"/>
<reference evidence="2 3" key="1">
    <citation type="submission" date="2014-02" db="EMBL/GenBank/DDBJ databases">
        <title>Single nucleus genome sequencing reveals high similarity among nuclei of an endomycorrhizal fungus.</title>
        <authorList>
            <person name="Lin K."/>
            <person name="Geurts R."/>
            <person name="Zhang Z."/>
            <person name="Limpens E."/>
            <person name="Saunders D.G."/>
            <person name="Mu D."/>
            <person name="Pang E."/>
            <person name="Cao H."/>
            <person name="Cha H."/>
            <person name="Lin T."/>
            <person name="Zhou Q."/>
            <person name="Shang Y."/>
            <person name="Li Y."/>
            <person name="Ivanov S."/>
            <person name="Sharma T."/>
            <person name="Velzen R.V."/>
            <person name="Ruijter N.D."/>
            <person name="Aanen D.K."/>
            <person name="Win J."/>
            <person name="Kamoun S."/>
            <person name="Bisseling T."/>
            <person name="Huang S."/>
        </authorList>
    </citation>
    <scope>NUCLEOTIDE SEQUENCE [LARGE SCALE GENOMIC DNA]</scope>
    <source>
        <strain evidence="3">DAOM197198w</strain>
    </source>
</reference>
<dbReference type="HOGENOM" id="CLU_021542_1_3_1"/>
<dbReference type="Proteomes" id="UP000022910">
    <property type="component" value="Unassembled WGS sequence"/>
</dbReference>
<organism evidence="2 3">
    <name type="scientific">Rhizophagus irregularis (strain DAOM 197198w)</name>
    <name type="common">Glomus intraradices</name>
    <dbReference type="NCBI Taxonomy" id="1432141"/>
    <lineage>
        <taxon>Eukaryota</taxon>
        <taxon>Fungi</taxon>
        <taxon>Fungi incertae sedis</taxon>
        <taxon>Mucoromycota</taxon>
        <taxon>Glomeromycotina</taxon>
        <taxon>Glomeromycetes</taxon>
        <taxon>Glomerales</taxon>
        <taxon>Glomeraceae</taxon>
        <taxon>Rhizophagus</taxon>
    </lineage>
</organism>
<evidence type="ECO:0000313" key="2">
    <source>
        <dbReference type="EMBL" id="EXX66949.1"/>
    </source>
</evidence>
<accession>A0A015KHF5</accession>
<dbReference type="AlphaFoldDB" id="A0A015KHF5"/>
<comment type="caution">
    <text evidence="2">The sequence shown here is derived from an EMBL/GenBank/DDBJ whole genome shotgun (WGS) entry which is preliminary data.</text>
</comment>
<dbReference type="OrthoDB" id="2428684at2759"/>
<dbReference type="EMBL" id="JEMT01018153">
    <property type="protein sequence ID" value="EXX66949.1"/>
    <property type="molecule type" value="Genomic_DNA"/>
</dbReference>
<keyword evidence="3" id="KW-1185">Reference proteome</keyword>
<protein>
    <recommendedName>
        <fullName evidence="1">TLDc domain-containing protein</fullName>
    </recommendedName>
</protein>
<dbReference type="Pfam" id="PF07534">
    <property type="entry name" value="TLD"/>
    <property type="match status" value="1"/>
</dbReference>